<dbReference type="Proteomes" id="UP000322214">
    <property type="component" value="Chromosome"/>
</dbReference>
<keyword evidence="1" id="KW-0472">Membrane</keyword>
<dbReference type="RefSeq" id="WP_148618841.1">
    <property type="nucleotide sequence ID" value="NZ_CP042912.1"/>
</dbReference>
<evidence type="ECO:0000313" key="2">
    <source>
        <dbReference type="EMBL" id="QEG22719.1"/>
    </source>
</evidence>
<dbReference type="AlphaFoldDB" id="A0A5B9PB32"/>
<feature type="transmembrane region" description="Helical" evidence="1">
    <location>
        <begin position="96"/>
        <end position="120"/>
    </location>
</feature>
<gene>
    <name evidence="2" type="ORF">MFFC18_26020</name>
</gene>
<proteinExistence type="predicted"/>
<dbReference type="EMBL" id="CP042912">
    <property type="protein sequence ID" value="QEG22719.1"/>
    <property type="molecule type" value="Genomic_DNA"/>
</dbReference>
<organism evidence="2 3">
    <name type="scientific">Mariniblastus fucicola</name>
    <dbReference type="NCBI Taxonomy" id="980251"/>
    <lineage>
        <taxon>Bacteria</taxon>
        <taxon>Pseudomonadati</taxon>
        <taxon>Planctomycetota</taxon>
        <taxon>Planctomycetia</taxon>
        <taxon>Pirellulales</taxon>
        <taxon>Pirellulaceae</taxon>
        <taxon>Mariniblastus</taxon>
    </lineage>
</organism>
<protein>
    <submittedName>
        <fullName evidence="2">Uncharacterized protein</fullName>
    </submittedName>
</protein>
<feature type="transmembrane region" description="Helical" evidence="1">
    <location>
        <begin position="7"/>
        <end position="29"/>
    </location>
</feature>
<evidence type="ECO:0000256" key="1">
    <source>
        <dbReference type="SAM" id="Phobius"/>
    </source>
</evidence>
<feature type="transmembrane region" description="Helical" evidence="1">
    <location>
        <begin position="70"/>
        <end position="90"/>
    </location>
</feature>
<keyword evidence="1" id="KW-0812">Transmembrane</keyword>
<reference evidence="2 3" key="1">
    <citation type="submission" date="2019-08" db="EMBL/GenBank/DDBJ databases">
        <title>Deep-cultivation of Planctomycetes and their phenomic and genomic characterization uncovers novel biology.</title>
        <authorList>
            <person name="Wiegand S."/>
            <person name="Jogler M."/>
            <person name="Boedeker C."/>
            <person name="Pinto D."/>
            <person name="Vollmers J."/>
            <person name="Rivas-Marin E."/>
            <person name="Kohn T."/>
            <person name="Peeters S.H."/>
            <person name="Heuer A."/>
            <person name="Rast P."/>
            <person name="Oberbeckmann S."/>
            <person name="Bunk B."/>
            <person name="Jeske O."/>
            <person name="Meyerdierks A."/>
            <person name="Storesund J.E."/>
            <person name="Kallscheuer N."/>
            <person name="Luecker S."/>
            <person name="Lage O.M."/>
            <person name="Pohl T."/>
            <person name="Merkel B.J."/>
            <person name="Hornburger P."/>
            <person name="Mueller R.-W."/>
            <person name="Bruemmer F."/>
            <person name="Labrenz M."/>
            <person name="Spormann A.M."/>
            <person name="Op den Camp H."/>
            <person name="Overmann J."/>
            <person name="Amann R."/>
            <person name="Jetten M.S.M."/>
            <person name="Mascher T."/>
            <person name="Medema M.H."/>
            <person name="Devos D.P."/>
            <person name="Kaster A.-K."/>
            <person name="Ovreas L."/>
            <person name="Rohde M."/>
            <person name="Galperin M.Y."/>
            <person name="Jogler C."/>
        </authorList>
    </citation>
    <scope>NUCLEOTIDE SEQUENCE [LARGE SCALE GENOMIC DNA]</scope>
    <source>
        <strain evidence="2 3">FC18</strain>
    </source>
</reference>
<sequence>MKRIQDIGSIAVVTLIAHFIGSAVLAGVTGGPLTILAAPLLAFFGWFLLLPEFAIVAIQWQVVKRNRFSIIQAWLFTVLLTSVVFSFVAPKEQGSFSLWFIGYALGSTIAFSASFAIIWLSRAETERMRKGGTCSESAG</sequence>
<accession>A0A5B9PB32</accession>
<keyword evidence="3" id="KW-1185">Reference proteome</keyword>
<evidence type="ECO:0000313" key="3">
    <source>
        <dbReference type="Proteomes" id="UP000322214"/>
    </source>
</evidence>
<name>A0A5B9PB32_9BACT</name>
<feature type="transmembrane region" description="Helical" evidence="1">
    <location>
        <begin position="35"/>
        <end position="58"/>
    </location>
</feature>
<dbReference type="KEGG" id="mff:MFFC18_26020"/>
<keyword evidence="1" id="KW-1133">Transmembrane helix</keyword>